<reference evidence="1 2" key="1">
    <citation type="journal article" date="2018" name="Sci. Data">
        <title>The draft genome sequence of cork oak.</title>
        <authorList>
            <person name="Ramos A.M."/>
            <person name="Usie A."/>
            <person name="Barbosa P."/>
            <person name="Barros P.M."/>
            <person name="Capote T."/>
            <person name="Chaves I."/>
            <person name="Simoes F."/>
            <person name="Abreu I."/>
            <person name="Carrasquinho I."/>
            <person name="Faro C."/>
            <person name="Guimaraes J.B."/>
            <person name="Mendonca D."/>
            <person name="Nobrega F."/>
            <person name="Rodrigues L."/>
            <person name="Saibo N.J.M."/>
            <person name="Varela M.C."/>
            <person name="Egas C."/>
            <person name="Matos J."/>
            <person name="Miguel C.M."/>
            <person name="Oliveira M.M."/>
            <person name="Ricardo C.P."/>
            <person name="Goncalves S."/>
        </authorList>
    </citation>
    <scope>NUCLEOTIDE SEQUENCE [LARGE SCALE GENOMIC DNA]</scope>
    <source>
        <strain evidence="2">cv. HL8</strain>
    </source>
</reference>
<dbReference type="EMBL" id="PKMF04000198">
    <property type="protein sequence ID" value="KAK7843729.1"/>
    <property type="molecule type" value="Genomic_DNA"/>
</dbReference>
<comment type="caution">
    <text evidence="1">The sequence shown here is derived from an EMBL/GenBank/DDBJ whole genome shotgun (WGS) entry which is preliminary data.</text>
</comment>
<name>A0AAW0KWW3_QUESU</name>
<proteinExistence type="predicted"/>
<protein>
    <submittedName>
        <fullName evidence="1">Uncharacterized protein</fullName>
    </submittedName>
</protein>
<evidence type="ECO:0000313" key="2">
    <source>
        <dbReference type="Proteomes" id="UP000237347"/>
    </source>
</evidence>
<keyword evidence="2" id="KW-1185">Reference proteome</keyword>
<accession>A0AAW0KWW3</accession>
<evidence type="ECO:0000313" key="1">
    <source>
        <dbReference type="EMBL" id="KAK7843729.1"/>
    </source>
</evidence>
<sequence length="124" mass="14038">MLYLIDRVFYRCLIDIVADAKESVKLEAQGFNHQLLAMVAEVIETILEALDLFQHTNFANFYPLIALILSHISVHDIFGNKELVSKDVLVHNQVEVFFSRMSLKKEKSGIIDVLAKTCVTEVGT</sequence>
<dbReference type="Proteomes" id="UP000237347">
    <property type="component" value="Unassembled WGS sequence"/>
</dbReference>
<dbReference type="AlphaFoldDB" id="A0AAW0KWW3"/>
<gene>
    <name evidence="1" type="ORF">CFP56_012000</name>
</gene>
<organism evidence="1 2">
    <name type="scientific">Quercus suber</name>
    <name type="common">Cork oak</name>
    <dbReference type="NCBI Taxonomy" id="58331"/>
    <lineage>
        <taxon>Eukaryota</taxon>
        <taxon>Viridiplantae</taxon>
        <taxon>Streptophyta</taxon>
        <taxon>Embryophyta</taxon>
        <taxon>Tracheophyta</taxon>
        <taxon>Spermatophyta</taxon>
        <taxon>Magnoliopsida</taxon>
        <taxon>eudicotyledons</taxon>
        <taxon>Gunneridae</taxon>
        <taxon>Pentapetalae</taxon>
        <taxon>rosids</taxon>
        <taxon>fabids</taxon>
        <taxon>Fagales</taxon>
        <taxon>Fagaceae</taxon>
        <taxon>Quercus</taxon>
    </lineage>
</organism>